<keyword evidence="11" id="KW-1185">Reference proteome</keyword>
<dbReference type="Gene3D" id="3.40.50.300">
    <property type="entry name" value="P-loop containing nucleotide triphosphate hydrolases"/>
    <property type="match status" value="1"/>
</dbReference>
<dbReference type="InterPro" id="IPR036640">
    <property type="entry name" value="ABC1_TM_sf"/>
</dbReference>
<gene>
    <name evidence="10" type="ORF">C8D82_1235</name>
</gene>
<dbReference type="OrthoDB" id="9806127at2"/>
<dbReference type="InterPro" id="IPR011527">
    <property type="entry name" value="ABC1_TM_dom"/>
</dbReference>
<keyword evidence="4 10" id="KW-0067">ATP-binding</keyword>
<dbReference type="Proteomes" id="UP000245959">
    <property type="component" value="Unassembled WGS sequence"/>
</dbReference>
<feature type="domain" description="ABC transmembrane type-1" evidence="9">
    <location>
        <begin position="36"/>
        <end position="317"/>
    </location>
</feature>
<dbReference type="PROSITE" id="PS50893">
    <property type="entry name" value="ABC_TRANSPORTER_2"/>
    <property type="match status" value="1"/>
</dbReference>
<comment type="caution">
    <text evidence="10">The sequence shown here is derived from an EMBL/GenBank/DDBJ whole genome shotgun (WGS) entry which is preliminary data.</text>
</comment>
<evidence type="ECO:0000259" key="8">
    <source>
        <dbReference type="PROSITE" id="PS50893"/>
    </source>
</evidence>
<keyword evidence="6 7" id="KW-0472">Membrane</keyword>
<evidence type="ECO:0000256" key="5">
    <source>
        <dbReference type="ARBA" id="ARBA00022989"/>
    </source>
</evidence>
<evidence type="ECO:0000256" key="3">
    <source>
        <dbReference type="ARBA" id="ARBA00022741"/>
    </source>
</evidence>
<evidence type="ECO:0000313" key="11">
    <source>
        <dbReference type="Proteomes" id="UP000245959"/>
    </source>
</evidence>
<dbReference type="PANTHER" id="PTHR43394">
    <property type="entry name" value="ATP-DEPENDENT PERMEASE MDL1, MITOCHONDRIAL"/>
    <property type="match status" value="1"/>
</dbReference>
<dbReference type="PANTHER" id="PTHR43394:SF1">
    <property type="entry name" value="ATP-BINDING CASSETTE SUB-FAMILY B MEMBER 10, MITOCHONDRIAL"/>
    <property type="match status" value="1"/>
</dbReference>
<feature type="transmembrane region" description="Helical" evidence="7">
    <location>
        <begin position="260"/>
        <end position="282"/>
    </location>
</feature>
<dbReference type="SUPFAM" id="SSF52540">
    <property type="entry name" value="P-loop containing nucleoside triphosphate hydrolases"/>
    <property type="match status" value="1"/>
</dbReference>
<dbReference type="Gene3D" id="1.20.1560.10">
    <property type="entry name" value="ABC transporter type 1, transmembrane domain"/>
    <property type="match status" value="1"/>
</dbReference>
<dbReference type="InterPro" id="IPR003439">
    <property type="entry name" value="ABC_transporter-like_ATP-bd"/>
</dbReference>
<dbReference type="GO" id="GO:0015421">
    <property type="term" value="F:ABC-type oligopeptide transporter activity"/>
    <property type="evidence" value="ECO:0007669"/>
    <property type="project" value="TreeGrafter"/>
</dbReference>
<dbReference type="PROSITE" id="PS50929">
    <property type="entry name" value="ABC_TM1F"/>
    <property type="match status" value="1"/>
</dbReference>
<protein>
    <submittedName>
        <fullName evidence="10">ATP-binding cassette subfamily B protein/ATP-binding cassette subfamily C protein CydC</fullName>
    </submittedName>
</protein>
<organism evidence="10 11">
    <name type="scientific">Victivallis vadensis</name>
    <dbReference type="NCBI Taxonomy" id="172901"/>
    <lineage>
        <taxon>Bacteria</taxon>
        <taxon>Pseudomonadati</taxon>
        <taxon>Lentisphaerota</taxon>
        <taxon>Lentisphaeria</taxon>
        <taxon>Victivallales</taxon>
        <taxon>Victivallaceae</taxon>
        <taxon>Victivallis</taxon>
    </lineage>
</organism>
<sequence>MPSSPVWSASSPENSGFTGVWRLLRPELIPEKRRIALLGAIVLISTAISYLSPWLQRKCINALEIRVWEPAVQFAAAVFSAIAAARLLDAAETYLVNILNTRIGLSLKRRMLGSLLGLSAASISRLGSGYIAGRLLNDLDTSSYLYSGVLCSGVRNALKIIGGFCFIALFDWRIAAGLLPALACYWPVAALFRRRQYQLALEVCERRAESNRTIYDALRNITLVKAGTAEQQANDRFHSELNSIEQLQLRRFKLDNLFRAALLLLPGICYAGVAALGIHMILAERWTLGEFWALNCYLSYLFNPLQALCASTVRVQQAVAAAGRLLQLQRLMPEPGGGSRKADRLTGKITIRRLNFSYDAATPVFRDFSLEISPGEKVVITGESGCGKSTLAALLLSFYRPTSGEILFDDHPQHEYELATLRRRIGYLSQVTEFFNGTIRDNLSSGLDRAPDDAELLQALRTAGVDELLRHLPDGLDSRIFEGGANFSVGERLRLALARELLRDSDIIIFDESTANLDPVHEQQLLDVIDRHFSTKTILLISHRESSIAHFSRRIHLEKLRERS</sequence>
<dbReference type="SUPFAM" id="SSF90123">
    <property type="entry name" value="ABC transporter transmembrane region"/>
    <property type="match status" value="1"/>
</dbReference>
<name>A0A2U1ARA1_9BACT</name>
<evidence type="ECO:0000256" key="2">
    <source>
        <dbReference type="ARBA" id="ARBA00022692"/>
    </source>
</evidence>
<dbReference type="EMBL" id="QEKH01000023">
    <property type="protein sequence ID" value="PVY38954.1"/>
    <property type="molecule type" value="Genomic_DNA"/>
</dbReference>
<dbReference type="Pfam" id="PF00005">
    <property type="entry name" value="ABC_tran"/>
    <property type="match status" value="1"/>
</dbReference>
<feature type="transmembrane region" description="Helical" evidence="7">
    <location>
        <begin position="35"/>
        <end position="52"/>
    </location>
</feature>
<comment type="subcellular location">
    <subcellularLocation>
        <location evidence="1">Cell membrane</location>
        <topology evidence="1">Multi-pass membrane protein</topology>
    </subcellularLocation>
</comment>
<evidence type="ECO:0000256" key="1">
    <source>
        <dbReference type="ARBA" id="ARBA00004651"/>
    </source>
</evidence>
<keyword evidence="5 7" id="KW-1133">Transmembrane helix</keyword>
<feature type="transmembrane region" description="Helical" evidence="7">
    <location>
        <begin position="112"/>
        <end position="132"/>
    </location>
</feature>
<dbReference type="CDD" id="cd07346">
    <property type="entry name" value="ABC_6TM_exporters"/>
    <property type="match status" value="1"/>
</dbReference>
<proteinExistence type="predicted"/>
<dbReference type="GO" id="GO:0016887">
    <property type="term" value="F:ATP hydrolysis activity"/>
    <property type="evidence" value="ECO:0007669"/>
    <property type="project" value="InterPro"/>
</dbReference>
<evidence type="ECO:0000256" key="6">
    <source>
        <dbReference type="ARBA" id="ARBA00023136"/>
    </source>
</evidence>
<dbReference type="Pfam" id="PF00664">
    <property type="entry name" value="ABC_membrane"/>
    <property type="match status" value="1"/>
</dbReference>
<evidence type="ECO:0000259" key="9">
    <source>
        <dbReference type="PROSITE" id="PS50929"/>
    </source>
</evidence>
<evidence type="ECO:0000256" key="4">
    <source>
        <dbReference type="ARBA" id="ARBA00022840"/>
    </source>
</evidence>
<reference evidence="10 11" key="1">
    <citation type="submission" date="2018-04" db="EMBL/GenBank/DDBJ databases">
        <title>Genomic Encyclopedia of Type Strains, Phase IV (KMG-IV): sequencing the most valuable type-strain genomes for metagenomic binning, comparative biology and taxonomic classification.</title>
        <authorList>
            <person name="Goeker M."/>
        </authorList>
    </citation>
    <scope>NUCLEOTIDE SEQUENCE [LARGE SCALE GENOMIC DNA]</scope>
    <source>
        <strain evidence="10 11">DSM 14823</strain>
    </source>
</reference>
<dbReference type="GeneID" id="78296114"/>
<dbReference type="RefSeq" id="WP_116884822.1">
    <property type="nucleotide sequence ID" value="NZ_CABMMC010000013.1"/>
</dbReference>
<evidence type="ECO:0000256" key="7">
    <source>
        <dbReference type="SAM" id="Phobius"/>
    </source>
</evidence>
<dbReference type="SMART" id="SM00382">
    <property type="entry name" value="AAA"/>
    <property type="match status" value="1"/>
</dbReference>
<dbReference type="GO" id="GO:0005524">
    <property type="term" value="F:ATP binding"/>
    <property type="evidence" value="ECO:0007669"/>
    <property type="project" value="UniProtKB-KW"/>
</dbReference>
<evidence type="ECO:0000313" key="10">
    <source>
        <dbReference type="EMBL" id="PVY38954.1"/>
    </source>
</evidence>
<dbReference type="AlphaFoldDB" id="A0A2U1ARA1"/>
<feature type="domain" description="ABC transporter" evidence="8">
    <location>
        <begin position="349"/>
        <end position="564"/>
    </location>
</feature>
<dbReference type="InterPro" id="IPR039421">
    <property type="entry name" value="Type_1_exporter"/>
</dbReference>
<accession>A0A2U1ARA1</accession>
<dbReference type="InterPro" id="IPR003593">
    <property type="entry name" value="AAA+_ATPase"/>
</dbReference>
<dbReference type="InterPro" id="IPR027417">
    <property type="entry name" value="P-loop_NTPase"/>
</dbReference>
<keyword evidence="2 7" id="KW-0812">Transmembrane</keyword>
<dbReference type="GO" id="GO:0005886">
    <property type="term" value="C:plasma membrane"/>
    <property type="evidence" value="ECO:0007669"/>
    <property type="project" value="UniProtKB-SubCell"/>
</dbReference>
<keyword evidence="3" id="KW-0547">Nucleotide-binding</keyword>